<accession>A0A0F9BVB6</accession>
<dbReference type="InterPro" id="IPR002500">
    <property type="entry name" value="PAPS_reduct_dom"/>
</dbReference>
<gene>
    <name evidence="2" type="ORF">LCGC14_2401060</name>
</gene>
<evidence type="ECO:0000259" key="1">
    <source>
        <dbReference type="Pfam" id="PF01507"/>
    </source>
</evidence>
<comment type="caution">
    <text evidence="2">The sequence shown here is derived from an EMBL/GenBank/DDBJ whole genome shotgun (WGS) entry which is preliminary data.</text>
</comment>
<dbReference type="PANTHER" id="PTHR30083:SF0">
    <property type="entry name" value="3'-PHOSPHOADENOSINE 5'-PHOSPHOSULFATE SULFOTRANSFERASE (PAPS REDUCTASE)_FAD SYNTHETASE"/>
    <property type="match status" value="1"/>
</dbReference>
<dbReference type="GO" id="GO:0071453">
    <property type="term" value="P:cellular response to oxygen levels"/>
    <property type="evidence" value="ECO:0007669"/>
    <property type="project" value="TreeGrafter"/>
</dbReference>
<organism evidence="2">
    <name type="scientific">marine sediment metagenome</name>
    <dbReference type="NCBI Taxonomy" id="412755"/>
    <lineage>
        <taxon>unclassified sequences</taxon>
        <taxon>metagenomes</taxon>
        <taxon>ecological metagenomes</taxon>
    </lineage>
</organism>
<proteinExistence type="predicted"/>
<dbReference type="Pfam" id="PF11922">
    <property type="entry name" value="DUF3440"/>
    <property type="match status" value="1"/>
</dbReference>
<evidence type="ECO:0000313" key="2">
    <source>
        <dbReference type="EMBL" id="KKL25860.1"/>
    </source>
</evidence>
<dbReference type="SUPFAM" id="SSF52402">
    <property type="entry name" value="Adenine nucleotide alpha hydrolases-like"/>
    <property type="match status" value="1"/>
</dbReference>
<feature type="non-terminal residue" evidence="2">
    <location>
        <position position="1"/>
    </location>
</feature>
<name>A0A0F9BVB6_9ZZZZ</name>
<dbReference type="EMBL" id="LAZR01036055">
    <property type="protein sequence ID" value="KKL25860.1"/>
    <property type="molecule type" value="Genomic_DNA"/>
</dbReference>
<dbReference type="Gene3D" id="3.40.50.620">
    <property type="entry name" value="HUPs"/>
    <property type="match status" value="1"/>
</dbReference>
<reference evidence="2" key="1">
    <citation type="journal article" date="2015" name="Nature">
        <title>Complex archaea that bridge the gap between prokaryotes and eukaryotes.</title>
        <authorList>
            <person name="Spang A."/>
            <person name="Saw J.H."/>
            <person name="Jorgensen S.L."/>
            <person name="Zaremba-Niedzwiedzka K."/>
            <person name="Martijn J."/>
            <person name="Lind A.E."/>
            <person name="van Eijk R."/>
            <person name="Schleper C."/>
            <person name="Guy L."/>
            <person name="Ettema T.J."/>
        </authorList>
    </citation>
    <scope>NUCLEOTIDE SEQUENCE</scope>
</reference>
<dbReference type="GO" id="GO:0003824">
    <property type="term" value="F:catalytic activity"/>
    <property type="evidence" value="ECO:0007669"/>
    <property type="project" value="InterPro"/>
</dbReference>
<sequence length="271" mass="32187">VLAQLVIDRAKKLNKLPVPLLLIDLEAQYSDTIAHAEEIMLLPEVEPYWICLPLALRNAVSCFEPKWQCWDPDAKGKWVRDMPKLCISDEKYFDWFFRNMEFEEFIIEFARWFSKGERTACFIGIRTDESLNRWRTIFAMQTKKITFRDNQWTTLVKATKEPVYNCYPIYDWKVSDIWKCVYDQQFAYNRIYDKMYLAGRSVHDQRICQPYGDDQRKGLDLFHLCEPETWFKVVNRVAGANFGALYKGQRILGNQKVHLPPGHTKHYQGVY</sequence>
<dbReference type="AlphaFoldDB" id="A0A0F9BVB6"/>
<dbReference type="PANTHER" id="PTHR30083">
    <property type="entry name" value="TRANSCRIPTIONAL REGULATOR-RELATED"/>
    <property type="match status" value="1"/>
</dbReference>
<protein>
    <recommendedName>
        <fullName evidence="1">Phosphoadenosine phosphosulphate reductase domain-containing protein</fullName>
    </recommendedName>
</protein>
<dbReference type="InterPro" id="IPR014729">
    <property type="entry name" value="Rossmann-like_a/b/a_fold"/>
</dbReference>
<dbReference type="Pfam" id="PF01507">
    <property type="entry name" value="PAPS_reduct"/>
    <property type="match status" value="1"/>
</dbReference>
<feature type="domain" description="Phosphoadenosine phosphosulphate reductase" evidence="1">
    <location>
        <begin position="113"/>
        <end position="196"/>
    </location>
</feature>
<dbReference type="InterPro" id="IPR021845">
    <property type="entry name" value="DUF3440"/>
</dbReference>